<dbReference type="EMBL" id="JBIAZU010000008">
    <property type="protein sequence ID" value="MFF5295894.1"/>
    <property type="molecule type" value="Genomic_DNA"/>
</dbReference>
<comment type="caution">
    <text evidence="2">The sequence shown here is derived from an EMBL/GenBank/DDBJ whole genome shotgun (WGS) entry which is preliminary data.</text>
</comment>
<name>A0ABW6WRH4_9ACTN</name>
<keyword evidence="3" id="KW-1185">Reference proteome</keyword>
<dbReference type="RefSeq" id="WP_026206647.1">
    <property type="nucleotide sequence ID" value="NZ_JBIAZU010000008.1"/>
</dbReference>
<feature type="signal peptide" evidence="1">
    <location>
        <begin position="1"/>
        <end position="22"/>
    </location>
</feature>
<evidence type="ECO:0000256" key="1">
    <source>
        <dbReference type="SAM" id="SignalP"/>
    </source>
</evidence>
<feature type="chain" id="PRO_5045105173" evidence="1">
    <location>
        <begin position="23"/>
        <end position="132"/>
    </location>
</feature>
<keyword evidence="1" id="KW-0732">Signal</keyword>
<proteinExistence type="predicted"/>
<evidence type="ECO:0000313" key="3">
    <source>
        <dbReference type="Proteomes" id="UP001602245"/>
    </source>
</evidence>
<accession>A0ABW6WRH4</accession>
<reference evidence="2 3" key="1">
    <citation type="submission" date="2024-10" db="EMBL/GenBank/DDBJ databases">
        <title>The Natural Products Discovery Center: Release of the First 8490 Sequenced Strains for Exploring Actinobacteria Biosynthetic Diversity.</title>
        <authorList>
            <person name="Kalkreuter E."/>
            <person name="Kautsar S.A."/>
            <person name="Yang D."/>
            <person name="Bader C.D."/>
            <person name="Teijaro C.N."/>
            <person name="Fluegel L."/>
            <person name="Davis C.M."/>
            <person name="Simpson J.R."/>
            <person name="Lauterbach L."/>
            <person name="Steele A.D."/>
            <person name="Gui C."/>
            <person name="Meng S."/>
            <person name="Li G."/>
            <person name="Viehrig K."/>
            <person name="Ye F."/>
            <person name="Su P."/>
            <person name="Kiefer A.F."/>
            <person name="Nichols A."/>
            <person name="Cepeda A.J."/>
            <person name="Yan W."/>
            <person name="Fan B."/>
            <person name="Jiang Y."/>
            <person name="Adhikari A."/>
            <person name="Zheng C.-J."/>
            <person name="Schuster L."/>
            <person name="Cowan T.M."/>
            <person name="Smanski M.J."/>
            <person name="Chevrette M.G."/>
            <person name="De Carvalho L.P.S."/>
            <person name="Shen B."/>
        </authorList>
    </citation>
    <scope>NUCLEOTIDE SEQUENCE [LARGE SCALE GENOMIC DNA]</scope>
    <source>
        <strain evidence="2 3">NPDC000087</strain>
    </source>
</reference>
<sequence length="132" mass="13783">MRRITAIIAAAVLGLLPVAGCSQDTPAVCDSLTAVQNSAQHVRDTNVAENGLSQLRTNLNQLRAGVQQLVADAKGQWSDQANEISGNLDILKASVQAAQATPSDTNIGAIRSALTTLQQSVRDLADAMQSTC</sequence>
<organism evidence="2 3">
    <name type="scientific">Paractinoplanes globisporus</name>
    <dbReference type="NCBI Taxonomy" id="113565"/>
    <lineage>
        <taxon>Bacteria</taxon>
        <taxon>Bacillati</taxon>
        <taxon>Actinomycetota</taxon>
        <taxon>Actinomycetes</taxon>
        <taxon>Micromonosporales</taxon>
        <taxon>Micromonosporaceae</taxon>
        <taxon>Paractinoplanes</taxon>
    </lineage>
</organism>
<gene>
    <name evidence="2" type="ORF">ACFY35_41220</name>
</gene>
<protein>
    <submittedName>
        <fullName evidence="2">Uncharacterized protein</fullName>
    </submittedName>
</protein>
<evidence type="ECO:0000313" key="2">
    <source>
        <dbReference type="EMBL" id="MFF5295894.1"/>
    </source>
</evidence>
<dbReference type="Proteomes" id="UP001602245">
    <property type="component" value="Unassembled WGS sequence"/>
</dbReference>